<evidence type="ECO:0000313" key="2">
    <source>
        <dbReference type="Proteomes" id="UP000239089"/>
    </source>
</evidence>
<dbReference type="RefSeq" id="WP_104507782.1">
    <property type="nucleotide sequence ID" value="NZ_JACIGC010000002.1"/>
</dbReference>
<proteinExistence type="predicted"/>
<name>A0A2S6N930_9HYPH</name>
<dbReference type="AlphaFoldDB" id="A0A2S6N930"/>
<dbReference type="EMBL" id="NHSJ01000065">
    <property type="protein sequence ID" value="PPQ31101.1"/>
    <property type="molecule type" value="Genomic_DNA"/>
</dbReference>
<keyword evidence="2" id="KW-1185">Reference proteome</keyword>
<organism evidence="1 2">
    <name type="scientific">Rhodoblastus sphagnicola</name>
    <dbReference type="NCBI Taxonomy" id="333368"/>
    <lineage>
        <taxon>Bacteria</taxon>
        <taxon>Pseudomonadati</taxon>
        <taxon>Pseudomonadota</taxon>
        <taxon>Alphaproteobacteria</taxon>
        <taxon>Hyphomicrobiales</taxon>
        <taxon>Rhodoblastaceae</taxon>
        <taxon>Rhodoblastus</taxon>
    </lineage>
</organism>
<accession>A0A2S6N930</accession>
<dbReference type="OrthoDB" id="9916303at2"/>
<protein>
    <submittedName>
        <fullName evidence="1">Uncharacterized protein</fullName>
    </submittedName>
</protein>
<comment type="caution">
    <text evidence="1">The sequence shown here is derived from an EMBL/GenBank/DDBJ whole genome shotgun (WGS) entry which is preliminary data.</text>
</comment>
<evidence type="ECO:0000313" key="1">
    <source>
        <dbReference type="EMBL" id="PPQ31101.1"/>
    </source>
</evidence>
<dbReference type="Proteomes" id="UP000239089">
    <property type="component" value="Unassembled WGS sequence"/>
</dbReference>
<sequence>MGDNHSTFNQQVTRIFAALHRAHPATTNIKISVAHGGVLEGSQEEIETMAALCRGTILWLYQNEIISGEVNANGYMPDAQLTARGYSIARKQDRTNGIYVGAAAERAVDANDARELAIIGERIVSAIL</sequence>
<gene>
    <name evidence="1" type="ORF">CCR94_10290</name>
</gene>
<reference evidence="1 2" key="1">
    <citation type="journal article" date="2018" name="Arch. Microbiol.">
        <title>New insights into the metabolic potential of the phototrophic purple bacterium Rhodopila globiformis DSM 161(T) from its draft genome sequence and evidence for a vanadium-dependent nitrogenase.</title>
        <authorList>
            <person name="Imhoff J.F."/>
            <person name="Rahn T."/>
            <person name="Kunzel S."/>
            <person name="Neulinger S.C."/>
        </authorList>
    </citation>
    <scope>NUCLEOTIDE SEQUENCE [LARGE SCALE GENOMIC DNA]</scope>
    <source>
        <strain evidence="1 2">DSM 16996</strain>
    </source>
</reference>